<reference evidence="2 3" key="1">
    <citation type="submission" date="2018-06" db="EMBL/GenBank/DDBJ databases">
        <title>Genomic Encyclopedia of Type Strains, Phase IV (KMG-IV): sequencing the most valuable type-strain genomes for metagenomic binning, comparative biology and taxonomic classification.</title>
        <authorList>
            <person name="Goeker M."/>
        </authorList>
    </citation>
    <scope>NUCLEOTIDE SEQUENCE [LARGE SCALE GENOMIC DNA]</scope>
    <source>
        <strain evidence="2 3">DSM 25532</strain>
    </source>
</reference>
<keyword evidence="3" id="KW-1185">Reference proteome</keyword>
<keyword evidence="1" id="KW-0812">Transmembrane</keyword>
<dbReference type="Pfam" id="PF07963">
    <property type="entry name" value="N_methyl"/>
    <property type="match status" value="1"/>
</dbReference>
<dbReference type="OrthoDB" id="180597at2"/>
<evidence type="ECO:0000313" key="3">
    <source>
        <dbReference type="Proteomes" id="UP000253426"/>
    </source>
</evidence>
<dbReference type="AlphaFoldDB" id="A0A366HTJ8"/>
<sequence length="354" mass="39703">MKRTPSPHGFTLIEVLVSVSVLALMLTILADMMTRTQDTVTNASAHATEFQEARRALDAISNTLSQATMDAVWAYRRSTTDASAIIGYDRTSDHHFILGPASDLLRRDAEAGQVVFFQAPLGKTRNQAKSRLHDLVNCCGFYIQYGSDLTERPDFLRAGQATVLNPERKRFRLMQYTQPSDDSLLYGDATRLGLNRLSNRSQALRWYQDDLATASKPLADNILALVLTPYATHAQGATTSLLPDPQYRYDSRDFQWNGLNEANKSRRHQLPPMVSVTIVVAEERSFEALVSRKGEQGAAEAVRGVLRDRFKEHDKLKVDLELVQQGLSALRLHHKVLSTMVALRGSKWISENEM</sequence>
<proteinExistence type="predicted"/>
<keyword evidence="1" id="KW-1133">Transmembrane helix</keyword>
<protein>
    <submittedName>
        <fullName evidence="2">Uncharacterized protein (TIGR02599 family)</fullName>
    </submittedName>
</protein>
<dbReference type="NCBIfam" id="TIGR02599">
    <property type="entry name" value="Verru_Chthon cassette protein C"/>
    <property type="match status" value="1"/>
</dbReference>
<dbReference type="NCBIfam" id="TIGR02532">
    <property type="entry name" value="IV_pilin_GFxxxE"/>
    <property type="match status" value="1"/>
</dbReference>
<comment type="caution">
    <text evidence="2">The sequence shown here is derived from an EMBL/GenBank/DDBJ whole genome shotgun (WGS) entry which is preliminary data.</text>
</comment>
<dbReference type="Proteomes" id="UP000253426">
    <property type="component" value="Unassembled WGS sequence"/>
</dbReference>
<organism evidence="2 3">
    <name type="scientific">Roseimicrobium gellanilyticum</name>
    <dbReference type="NCBI Taxonomy" id="748857"/>
    <lineage>
        <taxon>Bacteria</taxon>
        <taxon>Pseudomonadati</taxon>
        <taxon>Verrucomicrobiota</taxon>
        <taxon>Verrucomicrobiia</taxon>
        <taxon>Verrucomicrobiales</taxon>
        <taxon>Verrucomicrobiaceae</taxon>
        <taxon>Roseimicrobium</taxon>
    </lineage>
</organism>
<feature type="transmembrane region" description="Helical" evidence="1">
    <location>
        <begin position="12"/>
        <end position="30"/>
    </location>
</feature>
<name>A0A366HTJ8_9BACT</name>
<keyword evidence="1" id="KW-0472">Membrane</keyword>
<dbReference type="RefSeq" id="WP_113957781.1">
    <property type="nucleotide sequence ID" value="NZ_QNRR01000002.1"/>
</dbReference>
<dbReference type="PROSITE" id="PS00409">
    <property type="entry name" value="PROKAR_NTER_METHYL"/>
    <property type="match status" value="1"/>
</dbReference>
<accession>A0A366HTJ8</accession>
<evidence type="ECO:0000256" key="1">
    <source>
        <dbReference type="SAM" id="Phobius"/>
    </source>
</evidence>
<dbReference type="InterPro" id="IPR012902">
    <property type="entry name" value="N_methyl_site"/>
</dbReference>
<evidence type="ECO:0000313" key="2">
    <source>
        <dbReference type="EMBL" id="RBP46253.1"/>
    </source>
</evidence>
<dbReference type="EMBL" id="QNRR01000002">
    <property type="protein sequence ID" value="RBP46253.1"/>
    <property type="molecule type" value="Genomic_DNA"/>
</dbReference>
<gene>
    <name evidence="2" type="ORF">DES53_102640</name>
</gene>
<dbReference type="InterPro" id="IPR019839">
    <property type="entry name" value="Verru/Chthon_C"/>
</dbReference>